<keyword evidence="3" id="KW-0521">NADP</keyword>
<dbReference type="EC" id="1.5.1.34" evidence="6"/>
<accession>A0A162URQ6</accession>
<dbReference type="GO" id="GO:0004155">
    <property type="term" value="F:6,7-dihydropteridine reductase activity"/>
    <property type="evidence" value="ECO:0007669"/>
    <property type="project" value="UniProtKB-EC"/>
</dbReference>
<dbReference type="CDD" id="cd05334">
    <property type="entry name" value="DHPR_SDR_c_like"/>
    <property type="match status" value="1"/>
</dbReference>
<gene>
    <name evidence="9" type="ORF">PHYBLDRAFT_36399</name>
</gene>
<dbReference type="RefSeq" id="XP_018295413.1">
    <property type="nucleotide sequence ID" value="XM_018440077.1"/>
</dbReference>
<protein>
    <recommendedName>
        <fullName evidence="7">Dihydropteridine reductase</fullName>
        <ecNumber evidence="6">1.5.1.34</ecNumber>
    </recommendedName>
    <alternativeName>
        <fullName evidence="8">Quinoid dihydropteridine reductase</fullName>
    </alternativeName>
</protein>
<dbReference type="OrthoDB" id="1204at2759"/>
<dbReference type="InParanoid" id="A0A162URQ6"/>
<evidence type="ECO:0000256" key="5">
    <source>
        <dbReference type="ARBA" id="ARBA00023007"/>
    </source>
</evidence>
<keyword evidence="5" id="KW-0783">Tetrahydrobiopterin biosynthesis</keyword>
<comment type="similarity">
    <text evidence="1">Belongs to the short-chain dehydrogenases/reductases (SDR) family.</text>
</comment>
<dbReference type="GO" id="GO:0070404">
    <property type="term" value="F:NADH binding"/>
    <property type="evidence" value="ECO:0007669"/>
    <property type="project" value="TreeGrafter"/>
</dbReference>
<keyword evidence="4" id="KW-0560">Oxidoreductase</keyword>
<name>A0A162URQ6_PHYB8</name>
<keyword evidence="10" id="KW-1185">Reference proteome</keyword>
<dbReference type="InterPro" id="IPR036291">
    <property type="entry name" value="NAD(P)-bd_dom_sf"/>
</dbReference>
<dbReference type="FunFam" id="3.40.50.720:FF:000157">
    <property type="entry name" value="Quinoid dihydropteridine reductase"/>
    <property type="match status" value="1"/>
</dbReference>
<organism evidence="9 10">
    <name type="scientific">Phycomyces blakesleeanus (strain ATCC 8743b / DSM 1359 / FGSC 10004 / NBRC 33097 / NRRL 1555)</name>
    <dbReference type="NCBI Taxonomy" id="763407"/>
    <lineage>
        <taxon>Eukaryota</taxon>
        <taxon>Fungi</taxon>
        <taxon>Fungi incertae sedis</taxon>
        <taxon>Mucoromycota</taxon>
        <taxon>Mucoromycotina</taxon>
        <taxon>Mucoromycetes</taxon>
        <taxon>Mucorales</taxon>
        <taxon>Phycomycetaceae</taxon>
        <taxon>Phycomyces</taxon>
    </lineage>
</organism>
<dbReference type="STRING" id="763407.A0A162URQ6"/>
<dbReference type="Proteomes" id="UP000077315">
    <property type="component" value="Unassembled WGS sequence"/>
</dbReference>
<dbReference type="Pfam" id="PF13561">
    <property type="entry name" value="adh_short_C2"/>
    <property type="match status" value="1"/>
</dbReference>
<dbReference type="Gene3D" id="3.40.50.720">
    <property type="entry name" value="NAD(P)-binding Rossmann-like Domain"/>
    <property type="match status" value="1"/>
</dbReference>
<proteinExistence type="inferred from homology"/>
<dbReference type="GO" id="GO:0005737">
    <property type="term" value="C:cytoplasm"/>
    <property type="evidence" value="ECO:0007669"/>
    <property type="project" value="TreeGrafter"/>
</dbReference>
<dbReference type="GO" id="GO:0070402">
    <property type="term" value="F:NADPH binding"/>
    <property type="evidence" value="ECO:0007669"/>
    <property type="project" value="TreeGrafter"/>
</dbReference>
<sequence>MSNLVVYGGAGALGRSVVTFFKEKGWTVTSIDLVENVSADHNAIVNPNATLQDQAKEVQDNLASFLGAKKLKAILCVAGGWAGGNAASKDFLANSELMWKQSVYSSFIAAQVAARHLESDGLLTLTGALAANGPTPGMIGYGVAKAAVHHLVKDLASPGSGLPPNAKVTAVCPVTLDTPMNRSGMPKADFSSWTPTETVAKQLYAYATGTAALTSGSLLEVVTKNGETTFKEI</sequence>
<dbReference type="AlphaFoldDB" id="A0A162URQ6"/>
<dbReference type="EMBL" id="KV440974">
    <property type="protein sequence ID" value="OAD77373.1"/>
    <property type="molecule type" value="Genomic_DNA"/>
</dbReference>
<evidence type="ECO:0000256" key="7">
    <source>
        <dbReference type="ARBA" id="ARBA00039520"/>
    </source>
</evidence>
<dbReference type="GO" id="GO:0006729">
    <property type="term" value="P:tetrahydrobiopterin biosynthetic process"/>
    <property type="evidence" value="ECO:0007669"/>
    <property type="project" value="UniProtKB-KW"/>
</dbReference>
<reference evidence="10" key="1">
    <citation type="submission" date="2015-06" db="EMBL/GenBank/DDBJ databases">
        <title>Expansion of signal transduction pathways in fungi by whole-genome duplication.</title>
        <authorList>
            <consortium name="DOE Joint Genome Institute"/>
            <person name="Corrochano L.M."/>
            <person name="Kuo A."/>
            <person name="Marcet-Houben M."/>
            <person name="Polaino S."/>
            <person name="Salamov A."/>
            <person name="Villalobos J.M."/>
            <person name="Alvarez M.I."/>
            <person name="Avalos J."/>
            <person name="Benito E.P."/>
            <person name="Benoit I."/>
            <person name="Burger G."/>
            <person name="Camino L.P."/>
            <person name="Canovas D."/>
            <person name="Cerda-Olmedo E."/>
            <person name="Cheng J.-F."/>
            <person name="Dominguez A."/>
            <person name="Elias M."/>
            <person name="Eslava A.P."/>
            <person name="Glaser F."/>
            <person name="Grimwood J."/>
            <person name="Gutierrez G."/>
            <person name="Heitman J."/>
            <person name="Henrissat B."/>
            <person name="Iturriaga E.A."/>
            <person name="Lang B.F."/>
            <person name="Lavin J.L."/>
            <person name="Lee S."/>
            <person name="Li W."/>
            <person name="Lindquist E."/>
            <person name="Lopez-Garcia S."/>
            <person name="Luque E.M."/>
            <person name="Marcos A.T."/>
            <person name="Martin J."/>
            <person name="McCluskey K."/>
            <person name="Medina H.R."/>
            <person name="Miralles-Duran A."/>
            <person name="Miyazaki A."/>
            <person name="Munoz-Torres E."/>
            <person name="Oguiza J.A."/>
            <person name="Ohm R."/>
            <person name="Olmedo M."/>
            <person name="Orejas M."/>
            <person name="Ortiz-Castellanos L."/>
            <person name="Pisabarro A.G."/>
            <person name="Rodriguez-Romero J."/>
            <person name="Ruiz-Herrera J."/>
            <person name="Ruiz-Vazquez R."/>
            <person name="Sanz C."/>
            <person name="Schackwitz W."/>
            <person name="Schmutz J."/>
            <person name="Shahriari M."/>
            <person name="Shelest E."/>
            <person name="Silva-Franco F."/>
            <person name="Soanes D."/>
            <person name="Syed K."/>
            <person name="Tagua V.G."/>
            <person name="Talbot N.J."/>
            <person name="Thon M."/>
            <person name="De vries R.P."/>
            <person name="Wiebenga A."/>
            <person name="Yadav J.S."/>
            <person name="Braun E.L."/>
            <person name="Baker S."/>
            <person name="Garre V."/>
            <person name="Horwitz B."/>
            <person name="Torres-Martinez S."/>
            <person name="Idnurm A."/>
            <person name="Herrera-Estrella A."/>
            <person name="Gabaldon T."/>
            <person name="Grigoriev I.V."/>
        </authorList>
    </citation>
    <scope>NUCLEOTIDE SEQUENCE [LARGE SCALE GENOMIC DNA]</scope>
    <source>
        <strain evidence="10">NRRL 1555(-)</strain>
    </source>
</reference>
<dbReference type="SUPFAM" id="SSF51735">
    <property type="entry name" value="NAD(P)-binding Rossmann-fold domains"/>
    <property type="match status" value="1"/>
</dbReference>
<evidence type="ECO:0000256" key="4">
    <source>
        <dbReference type="ARBA" id="ARBA00023002"/>
    </source>
</evidence>
<evidence type="ECO:0000313" key="10">
    <source>
        <dbReference type="Proteomes" id="UP000077315"/>
    </source>
</evidence>
<dbReference type="PROSITE" id="PS00061">
    <property type="entry name" value="ADH_SHORT"/>
    <property type="match status" value="1"/>
</dbReference>
<evidence type="ECO:0000313" key="9">
    <source>
        <dbReference type="EMBL" id="OAD77373.1"/>
    </source>
</evidence>
<dbReference type="GO" id="GO:0006559">
    <property type="term" value="P:L-phenylalanine catabolic process"/>
    <property type="evidence" value="ECO:0007669"/>
    <property type="project" value="TreeGrafter"/>
</dbReference>
<dbReference type="PANTHER" id="PTHR15104">
    <property type="entry name" value="DIHYDROPTERIDINE REDUCTASE"/>
    <property type="match status" value="1"/>
</dbReference>
<evidence type="ECO:0000256" key="6">
    <source>
        <dbReference type="ARBA" id="ARBA00039153"/>
    </source>
</evidence>
<dbReference type="PRINTS" id="PR00081">
    <property type="entry name" value="GDHRDH"/>
</dbReference>
<evidence type="ECO:0000256" key="8">
    <source>
        <dbReference type="ARBA" id="ARBA00041348"/>
    </source>
</evidence>
<dbReference type="VEuPathDB" id="FungiDB:PHYBLDRAFT_36399"/>
<evidence type="ECO:0000256" key="1">
    <source>
        <dbReference type="ARBA" id="ARBA00006484"/>
    </source>
</evidence>
<comment type="subunit">
    <text evidence="2">Homodimer.</text>
</comment>
<dbReference type="GeneID" id="29000983"/>
<dbReference type="InterPro" id="IPR002347">
    <property type="entry name" value="SDR_fam"/>
</dbReference>
<evidence type="ECO:0000256" key="3">
    <source>
        <dbReference type="ARBA" id="ARBA00022857"/>
    </source>
</evidence>
<dbReference type="PANTHER" id="PTHR15104:SF0">
    <property type="entry name" value="DIHYDROPTERIDINE REDUCTASE"/>
    <property type="match status" value="1"/>
</dbReference>
<dbReference type="InterPro" id="IPR020904">
    <property type="entry name" value="Sc_DH/Rdtase_CS"/>
</dbReference>
<evidence type="ECO:0000256" key="2">
    <source>
        <dbReference type="ARBA" id="ARBA00011738"/>
    </source>
</evidence>